<dbReference type="EMBL" id="CM042016">
    <property type="protein sequence ID" value="KAI3699867.1"/>
    <property type="molecule type" value="Genomic_DNA"/>
</dbReference>
<sequence length="104" mass="12204">MMKKNVESEELHLKEVEVTIGSRRFDVMTLLQAQSMMVEDIEKGNRSSWDVAKWRSSCVLKLALVTRTRRKRIRIMVSLRKLMKLALVTWTIRKSIKKGRILGM</sequence>
<protein>
    <submittedName>
        <fullName evidence="1">Uncharacterized protein</fullName>
    </submittedName>
</protein>
<dbReference type="Proteomes" id="UP001055811">
    <property type="component" value="Linkage Group LG08"/>
</dbReference>
<gene>
    <name evidence="1" type="ORF">L2E82_44467</name>
</gene>
<reference evidence="1 2" key="2">
    <citation type="journal article" date="2022" name="Mol. Ecol. Resour.">
        <title>The genomes of chicory, endive, great burdock and yacon provide insights into Asteraceae paleo-polyploidization history and plant inulin production.</title>
        <authorList>
            <person name="Fan W."/>
            <person name="Wang S."/>
            <person name="Wang H."/>
            <person name="Wang A."/>
            <person name="Jiang F."/>
            <person name="Liu H."/>
            <person name="Zhao H."/>
            <person name="Xu D."/>
            <person name="Zhang Y."/>
        </authorList>
    </citation>
    <scope>NUCLEOTIDE SEQUENCE [LARGE SCALE GENOMIC DNA]</scope>
    <source>
        <strain evidence="2">cv. Punajuju</strain>
        <tissue evidence="1">Leaves</tissue>
    </source>
</reference>
<organism evidence="1 2">
    <name type="scientific">Cichorium intybus</name>
    <name type="common">Chicory</name>
    <dbReference type="NCBI Taxonomy" id="13427"/>
    <lineage>
        <taxon>Eukaryota</taxon>
        <taxon>Viridiplantae</taxon>
        <taxon>Streptophyta</taxon>
        <taxon>Embryophyta</taxon>
        <taxon>Tracheophyta</taxon>
        <taxon>Spermatophyta</taxon>
        <taxon>Magnoliopsida</taxon>
        <taxon>eudicotyledons</taxon>
        <taxon>Gunneridae</taxon>
        <taxon>Pentapetalae</taxon>
        <taxon>asterids</taxon>
        <taxon>campanulids</taxon>
        <taxon>Asterales</taxon>
        <taxon>Asteraceae</taxon>
        <taxon>Cichorioideae</taxon>
        <taxon>Cichorieae</taxon>
        <taxon>Cichoriinae</taxon>
        <taxon>Cichorium</taxon>
    </lineage>
</organism>
<comment type="caution">
    <text evidence="1">The sequence shown here is derived from an EMBL/GenBank/DDBJ whole genome shotgun (WGS) entry which is preliminary data.</text>
</comment>
<evidence type="ECO:0000313" key="1">
    <source>
        <dbReference type="EMBL" id="KAI3699867.1"/>
    </source>
</evidence>
<proteinExistence type="predicted"/>
<name>A0ACB8ZQM2_CICIN</name>
<reference evidence="2" key="1">
    <citation type="journal article" date="2022" name="Mol. Ecol. Resour.">
        <title>The genomes of chicory, endive, great burdock and yacon provide insights into Asteraceae palaeo-polyploidization history and plant inulin production.</title>
        <authorList>
            <person name="Fan W."/>
            <person name="Wang S."/>
            <person name="Wang H."/>
            <person name="Wang A."/>
            <person name="Jiang F."/>
            <person name="Liu H."/>
            <person name="Zhao H."/>
            <person name="Xu D."/>
            <person name="Zhang Y."/>
        </authorList>
    </citation>
    <scope>NUCLEOTIDE SEQUENCE [LARGE SCALE GENOMIC DNA]</scope>
    <source>
        <strain evidence="2">cv. Punajuju</strain>
    </source>
</reference>
<accession>A0ACB8ZQM2</accession>
<keyword evidence="2" id="KW-1185">Reference proteome</keyword>
<evidence type="ECO:0000313" key="2">
    <source>
        <dbReference type="Proteomes" id="UP001055811"/>
    </source>
</evidence>